<accession>A0A7U4M2D9</accession>
<proteinExistence type="predicted"/>
<keyword evidence="2" id="KW-1185">Reference proteome</keyword>
<dbReference type="PANTHER" id="PTHR30087:SF1">
    <property type="entry name" value="HYPOTHETICAL CYTOSOLIC PROTEIN"/>
    <property type="match status" value="1"/>
</dbReference>
<dbReference type="OrthoDB" id="495783at2"/>
<dbReference type="Pfam" id="PF04463">
    <property type="entry name" value="2-thiour_desulf"/>
    <property type="match status" value="1"/>
</dbReference>
<dbReference type="AlphaFoldDB" id="A0A7U4M2D9"/>
<evidence type="ECO:0008006" key="3">
    <source>
        <dbReference type="Google" id="ProtNLM"/>
    </source>
</evidence>
<evidence type="ECO:0000313" key="2">
    <source>
        <dbReference type="Proteomes" id="UP000034444"/>
    </source>
</evidence>
<dbReference type="KEGG" id="slh:YH65_09505"/>
<gene>
    <name evidence="1" type="ORF">YH65_09505</name>
</gene>
<dbReference type="PANTHER" id="PTHR30087">
    <property type="entry name" value="INNER MEMBRANE PROTEIN"/>
    <property type="match status" value="1"/>
</dbReference>
<organism evidence="1 2">
    <name type="scientific">Sulfurovum lithotrophicum</name>
    <dbReference type="NCBI Taxonomy" id="206403"/>
    <lineage>
        <taxon>Bacteria</taxon>
        <taxon>Pseudomonadati</taxon>
        <taxon>Campylobacterota</taxon>
        <taxon>Epsilonproteobacteria</taxon>
        <taxon>Campylobacterales</taxon>
        <taxon>Sulfurovaceae</taxon>
        <taxon>Sulfurovum</taxon>
    </lineage>
</organism>
<evidence type="ECO:0000313" key="1">
    <source>
        <dbReference type="EMBL" id="AKF25587.1"/>
    </source>
</evidence>
<dbReference type="EMBL" id="CP011308">
    <property type="protein sequence ID" value="AKF25587.1"/>
    <property type="molecule type" value="Genomic_DNA"/>
</dbReference>
<reference evidence="2" key="2">
    <citation type="journal article" date="2017" name="Stand. Genomic Sci.">
        <title>Complete genome sequence of the sulfur-oxidizing chemolithoautotrophic Sulfurovum lithotrophicum 42BKTT.</title>
        <authorList>
            <person name="Jeon W."/>
            <person name="Priscilla L."/>
            <person name="Park G."/>
            <person name="Lee H."/>
            <person name="Lee N."/>
            <person name="Lee D."/>
            <person name="Kwon H."/>
            <person name="Ahn I."/>
            <person name="Lee C."/>
            <person name="Lee H."/>
            <person name="Ahn J."/>
        </authorList>
    </citation>
    <scope>NUCLEOTIDE SEQUENCE [LARGE SCALE GENOMIC DNA]</scope>
    <source>
        <strain evidence="2">ATCC BAA-797 / 42BKT</strain>
    </source>
</reference>
<name>A0A7U4M2D9_9BACT</name>
<sequence length="156" mass="17124">MKKIAISACLLGEACRYDGTDNRDDLLLEKLEGCELIPFCPEDDAFGTPRPTMDLIEMQEGVRAISNETGEDLSAPVEAYAKDFFEKYSDIDLFIGKDRSPSCGVCSAKLYDEHKVLISAGAAGLMAKEAMHRGIEAIDAEAYIEKIGDPTEKDKH</sequence>
<protein>
    <recommendedName>
        <fullName evidence="3">DUF523 domain-containing protein</fullName>
    </recommendedName>
</protein>
<dbReference type="InterPro" id="IPR007553">
    <property type="entry name" value="2-thiour_desulf"/>
</dbReference>
<dbReference type="Proteomes" id="UP000034444">
    <property type="component" value="Chromosome"/>
</dbReference>
<dbReference type="RefSeq" id="WP_046551656.1">
    <property type="nucleotide sequence ID" value="NZ_CP011308.1"/>
</dbReference>
<reference evidence="1 2" key="1">
    <citation type="submission" date="2015-04" db="EMBL/GenBank/DDBJ databases">
        <title>Complete genome sequence of Sulfurovum lithotrophicum ATCC BAA-797T.</title>
        <authorList>
            <person name="Ahn J."/>
            <person name="Park G."/>
            <person name="Jeon W."/>
            <person name="Jang Y."/>
            <person name="Jang M."/>
            <person name="Lee H."/>
            <person name="Lee H."/>
        </authorList>
    </citation>
    <scope>NUCLEOTIDE SEQUENCE [LARGE SCALE GENOMIC DNA]</scope>
    <source>
        <strain evidence="2">ATCC BAA-797 / 42BKT</strain>
    </source>
</reference>